<keyword evidence="2" id="KW-1185">Reference proteome</keyword>
<accession>A0A2V1ARS0</accession>
<dbReference type="EMBL" id="PKFO01000004">
    <property type="protein sequence ID" value="PVH20917.1"/>
    <property type="molecule type" value="Genomic_DNA"/>
</dbReference>
<sequence>MITLGPPLGVGAWLLRRQYERSEYNKSIKGILPTSQEDFEKQSQRIRVARYDETDVDTVLEGFDNQFQYFQKQILEIVEKRIVDYIAVSETKSDTISKLLRPLVDENKQVTVHLGSDFETFVTTKAEVPAVSDDTFVEFTKLSVPYFNSKNTQKRTRLGVAEVSLLEIPSKEEQVQDFRIAITLVQYKQWGAAKEHIDVLPGQEIQKSSFCE</sequence>
<dbReference type="VEuPathDB" id="FungiDB:CXQ85_004430"/>
<dbReference type="Proteomes" id="UP000244309">
    <property type="component" value="Unassembled WGS sequence"/>
</dbReference>
<dbReference type="GeneID" id="37009760"/>
<dbReference type="AlphaFoldDB" id="A0A2V1ARS0"/>
<reference evidence="1 2" key="1">
    <citation type="submission" date="2017-12" db="EMBL/GenBank/DDBJ databases">
        <title>Genome Sequence of a Multidrug-Resistant Candida haemulonii Isolate from a Patient with Chronic Leg Ulcers in Israel.</title>
        <authorList>
            <person name="Chow N.A."/>
            <person name="Gade L."/>
            <person name="Batra D."/>
            <person name="Rowe L.A."/>
            <person name="Ben-Ami R."/>
            <person name="Loparev V.N."/>
            <person name="Litvintseva A.P."/>
        </authorList>
    </citation>
    <scope>NUCLEOTIDE SEQUENCE [LARGE SCALE GENOMIC DNA]</scope>
    <source>
        <strain evidence="1 2">B11899</strain>
    </source>
</reference>
<dbReference type="RefSeq" id="XP_025341857.1">
    <property type="nucleotide sequence ID" value="XM_025488049.1"/>
</dbReference>
<evidence type="ECO:0000313" key="1">
    <source>
        <dbReference type="EMBL" id="PVH20917.1"/>
    </source>
</evidence>
<comment type="caution">
    <text evidence="1">The sequence shown here is derived from an EMBL/GenBank/DDBJ whole genome shotgun (WGS) entry which is preliminary data.</text>
</comment>
<dbReference type="OrthoDB" id="4025944at2759"/>
<gene>
    <name evidence="1" type="ORF">CXQ85_004430</name>
</gene>
<organism evidence="1 2">
    <name type="scientific">Candidozyma haemuli</name>
    <dbReference type="NCBI Taxonomy" id="45357"/>
    <lineage>
        <taxon>Eukaryota</taxon>
        <taxon>Fungi</taxon>
        <taxon>Dikarya</taxon>
        <taxon>Ascomycota</taxon>
        <taxon>Saccharomycotina</taxon>
        <taxon>Pichiomycetes</taxon>
        <taxon>Metschnikowiaceae</taxon>
        <taxon>Candidozyma</taxon>
    </lineage>
</organism>
<evidence type="ECO:0000313" key="2">
    <source>
        <dbReference type="Proteomes" id="UP000244309"/>
    </source>
</evidence>
<name>A0A2V1ARS0_9ASCO</name>
<proteinExistence type="predicted"/>
<protein>
    <submittedName>
        <fullName evidence="1">Uncharacterized protein</fullName>
    </submittedName>
</protein>